<evidence type="ECO:0000313" key="2">
    <source>
        <dbReference type="EMBL" id="SDN70857.1"/>
    </source>
</evidence>
<sequence length="73" mass="8314">MSNYTKCPSCSELKKYVDQQGELISQLMKMIAQTHEKLVVLETELHRLSSDVETEYPYSMSKPNSTPTCQGVK</sequence>
<dbReference type="OrthoDB" id="2974215at2"/>
<evidence type="ECO:0000313" key="3">
    <source>
        <dbReference type="Proteomes" id="UP000199334"/>
    </source>
</evidence>
<dbReference type="STRING" id="237069.SAMN05216498_2917"/>
<reference evidence="2 3" key="1">
    <citation type="submission" date="2016-10" db="EMBL/GenBank/DDBJ databases">
        <authorList>
            <person name="de Groot N.N."/>
        </authorList>
    </citation>
    <scope>NUCLEOTIDE SEQUENCE [LARGE SCALE GENOMIC DNA]</scope>
    <source>
        <strain evidence="2 3">CGMCC 1.3442</strain>
    </source>
</reference>
<organism evidence="2 3">
    <name type="scientific">Tenuibacillus multivorans</name>
    <dbReference type="NCBI Taxonomy" id="237069"/>
    <lineage>
        <taxon>Bacteria</taxon>
        <taxon>Bacillati</taxon>
        <taxon>Bacillota</taxon>
        <taxon>Bacilli</taxon>
        <taxon>Bacillales</taxon>
        <taxon>Bacillaceae</taxon>
        <taxon>Tenuibacillus</taxon>
    </lineage>
</organism>
<dbReference type="Proteomes" id="UP000199334">
    <property type="component" value="Unassembled WGS sequence"/>
</dbReference>
<dbReference type="RefSeq" id="WP_093857319.1">
    <property type="nucleotide sequence ID" value="NZ_BJVZ01000004.1"/>
</dbReference>
<protein>
    <submittedName>
        <fullName evidence="2">Uncharacterized protein</fullName>
    </submittedName>
</protein>
<accession>A0A1H0DKS8</accession>
<keyword evidence="3" id="KW-1185">Reference proteome</keyword>
<name>A0A1H0DKS8_9BACI</name>
<dbReference type="EMBL" id="FNIG01000007">
    <property type="protein sequence ID" value="SDN70857.1"/>
    <property type="molecule type" value="Genomic_DNA"/>
</dbReference>
<dbReference type="AlphaFoldDB" id="A0A1H0DKS8"/>
<evidence type="ECO:0000256" key="1">
    <source>
        <dbReference type="SAM" id="MobiDB-lite"/>
    </source>
</evidence>
<feature type="region of interest" description="Disordered" evidence="1">
    <location>
        <begin position="53"/>
        <end position="73"/>
    </location>
</feature>
<feature type="compositionally biased region" description="Polar residues" evidence="1">
    <location>
        <begin position="61"/>
        <end position="73"/>
    </location>
</feature>
<proteinExistence type="predicted"/>
<gene>
    <name evidence="2" type="ORF">SAMN05216498_2917</name>
</gene>